<evidence type="ECO:0000313" key="3">
    <source>
        <dbReference type="Proteomes" id="UP000624709"/>
    </source>
</evidence>
<dbReference type="EMBL" id="BOMS01000102">
    <property type="protein sequence ID" value="GIE70358.1"/>
    <property type="molecule type" value="Genomic_DNA"/>
</dbReference>
<keyword evidence="3" id="KW-1185">Reference proteome</keyword>
<dbReference type="PANTHER" id="PTHR43422">
    <property type="entry name" value="THIAMINE THIAZOLE SYNTHASE"/>
    <property type="match status" value="1"/>
</dbReference>
<proteinExistence type="predicted"/>
<evidence type="ECO:0000313" key="2">
    <source>
        <dbReference type="EMBL" id="GIE70358.1"/>
    </source>
</evidence>
<reference evidence="2 3" key="1">
    <citation type="submission" date="2021-01" db="EMBL/GenBank/DDBJ databases">
        <title>Whole genome shotgun sequence of Actinoplanes palleronii NBRC 14916.</title>
        <authorList>
            <person name="Komaki H."/>
            <person name="Tamura T."/>
        </authorList>
    </citation>
    <scope>NUCLEOTIDE SEQUENCE [LARGE SCALE GENOMIC DNA]</scope>
    <source>
        <strain evidence="2 3">NBRC 14916</strain>
    </source>
</reference>
<dbReference type="Gene3D" id="3.50.50.60">
    <property type="entry name" value="FAD/NAD(P)-binding domain"/>
    <property type="match status" value="1"/>
</dbReference>
<gene>
    <name evidence="2" type="ORF">Apa02nite_064660</name>
</gene>
<evidence type="ECO:0000259" key="1">
    <source>
        <dbReference type="Pfam" id="PF01494"/>
    </source>
</evidence>
<name>A0ABQ4BI47_9ACTN</name>
<dbReference type="SUPFAM" id="SSF51905">
    <property type="entry name" value="FAD/NAD(P)-binding domain"/>
    <property type="match status" value="1"/>
</dbReference>
<dbReference type="Pfam" id="PF01494">
    <property type="entry name" value="FAD_binding_3"/>
    <property type="match status" value="1"/>
</dbReference>
<sequence>MSAARRFAVIAASPPPRDTAVLFRRAVVLGGSIAGLMAARVLSDHADEVLIVERDDLAALDVSDEQLAADPIGATGPRPGVPQGSQVHALLPSGQAQLERWFPGFGQQALDAGAVDPPLGTNRFYMDGELRDDAPTGPAAQALISSRPFLEALIRHRVLGLGNVRTVKGRAEGLLLTGDAVSGVSVDGAPVDADFVVDATGRSSRLSDWLEADGFPKPRLQRMGIKLNYATRLFRRPAATPVWTCISIANPGPGKVARIGGFTPIEGDRWTVLVSGYADDRPGRDADEYRERCVRDFPAEFGDVATTADPAGEVVTYHQADSRRRDFHRLRRFPARLVAAGDAVASFNPVYGQGMTSATLHASCLSEYLRGGPDLSRPALSYFADVKVVVDAAWQVSTMADLALPHVDGPYPRGYRGIQWASGLIFKASMRDQRVNHRLGQVTTMLAHPSSLTSPGFLLRALAIGARA</sequence>
<dbReference type="PRINTS" id="PR00420">
    <property type="entry name" value="RNGMNOXGNASE"/>
</dbReference>
<protein>
    <submittedName>
        <fullName evidence="2">Hydroxylase</fullName>
    </submittedName>
</protein>
<dbReference type="Proteomes" id="UP000624709">
    <property type="component" value="Unassembled WGS sequence"/>
</dbReference>
<organism evidence="2 3">
    <name type="scientific">Actinoplanes palleronii</name>
    <dbReference type="NCBI Taxonomy" id="113570"/>
    <lineage>
        <taxon>Bacteria</taxon>
        <taxon>Bacillati</taxon>
        <taxon>Actinomycetota</taxon>
        <taxon>Actinomycetes</taxon>
        <taxon>Micromonosporales</taxon>
        <taxon>Micromonosporaceae</taxon>
        <taxon>Actinoplanes</taxon>
    </lineage>
</organism>
<dbReference type="InterPro" id="IPR036188">
    <property type="entry name" value="FAD/NAD-bd_sf"/>
</dbReference>
<feature type="domain" description="FAD-binding" evidence="1">
    <location>
        <begin position="184"/>
        <end position="366"/>
    </location>
</feature>
<accession>A0ABQ4BI47</accession>
<comment type="caution">
    <text evidence="2">The sequence shown here is derived from an EMBL/GenBank/DDBJ whole genome shotgun (WGS) entry which is preliminary data.</text>
</comment>
<dbReference type="RefSeq" id="WP_203828388.1">
    <property type="nucleotide sequence ID" value="NZ_BAAATY010000030.1"/>
</dbReference>
<dbReference type="InterPro" id="IPR002938">
    <property type="entry name" value="FAD-bd"/>
</dbReference>
<dbReference type="PANTHER" id="PTHR43422:SF3">
    <property type="entry name" value="THIAMINE THIAZOLE SYNTHASE"/>
    <property type="match status" value="1"/>
</dbReference>